<evidence type="ECO:0000259" key="6">
    <source>
        <dbReference type="PROSITE" id="PS00631"/>
    </source>
</evidence>
<dbReference type="EMBL" id="AP018664">
    <property type="protein sequence ID" value="BBD98802.1"/>
    <property type="molecule type" value="Genomic_DNA"/>
</dbReference>
<evidence type="ECO:0000256" key="4">
    <source>
        <dbReference type="ARBA" id="ARBA00022801"/>
    </source>
</evidence>
<dbReference type="PRINTS" id="PR00481">
    <property type="entry name" value="LAMNOPPTDASE"/>
</dbReference>
<keyword evidence="2 7" id="KW-0031">Aminopeptidase</keyword>
<dbReference type="PANTHER" id="PTHR11963:SF23">
    <property type="entry name" value="CYTOSOL AMINOPEPTIDASE"/>
    <property type="match status" value="1"/>
</dbReference>
<dbReference type="RefSeq" id="WP_066703919.1">
    <property type="nucleotide sequence ID" value="NZ_AP018664.1"/>
</dbReference>
<keyword evidence="8" id="KW-1185">Reference proteome</keyword>
<dbReference type="Gene3D" id="3.40.630.10">
    <property type="entry name" value="Zn peptidases"/>
    <property type="match status" value="1"/>
</dbReference>
<keyword evidence="3" id="KW-0645">Protease</keyword>
<reference evidence="7 8" key="1">
    <citation type="submission" date="2018-05" db="EMBL/GenBank/DDBJ databases">
        <title>Complete Genome Sequence of the Nonylphenol-Degrading Bacterium Sphingobium amiense DSM 16289T.</title>
        <authorList>
            <person name="Ootsuka M."/>
            <person name="Nishizawa T."/>
            <person name="Ohta H."/>
        </authorList>
    </citation>
    <scope>NUCLEOTIDE SEQUENCE [LARGE SCALE GENOMIC DNA]</scope>
    <source>
        <strain evidence="7 8">DSM 16289</strain>
    </source>
</reference>
<evidence type="ECO:0000256" key="2">
    <source>
        <dbReference type="ARBA" id="ARBA00022438"/>
    </source>
</evidence>
<dbReference type="CDD" id="cd00433">
    <property type="entry name" value="Peptidase_M17"/>
    <property type="match status" value="1"/>
</dbReference>
<dbReference type="InterPro" id="IPR000819">
    <property type="entry name" value="Peptidase_M17_C"/>
</dbReference>
<gene>
    <name evidence="7" type="ORF">SAMIE_1023030</name>
</gene>
<dbReference type="KEGG" id="sami:SAMIE_1023030"/>
<dbReference type="GO" id="GO:0030145">
    <property type="term" value="F:manganese ion binding"/>
    <property type="evidence" value="ECO:0007669"/>
    <property type="project" value="InterPro"/>
</dbReference>
<sequence length="492" mass="52638">MTQTRWQTLRVDPVASSDHVLAGLVLLTGSGEIISDVANVDDLAAIVGSLAPIEPGRAIELFGADQKRRLLVLGVDTGTKDCWLLAGGHLFDAMVAHRFEEISLPAVSLIGIDAFHAMLKGALLHGFQLENGRKTARRGFRPQRLIVQEADRASADVISTIVEAVNRSRAWVESPSNLLNPVTWAAESQTVFEALGCKVSVLGPAELEAAGAGALLAVARGGEFGARLVSVEWCGDPGRSSWDAILVGKGLTFDAGGLNVKSASEMHKMRSDMGGGAAVFGALELAAKRASRVNVVAIVPMSENQIDALSYRPGDILTSMSGLTIEVGNTDAEGRLVLADAMTWGIRKYRPTWTIDVATLTGMAGAILSEEYAAFYASDDQLAEDLVRAGRASGEWLWRFPYHSSQEYVVESEVADVSNVGVPGYLGMGWGSPLAGALFLEKFREHTKWAHLDIEGVVWATRRRSLGGKGGTGFGALLLDQWLQIIETDIDL</sequence>
<dbReference type="GO" id="GO:0070006">
    <property type="term" value="F:metalloaminopeptidase activity"/>
    <property type="evidence" value="ECO:0007669"/>
    <property type="project" value="InterPro"/>
</dbReference>
<name>A0A494WDJ6_9SPHN</name>
<protein>
    <submittedName>
        <fullName evidence="7">Leucyl aminopeptidase family protein</fullName>
    </submittedName>
</protein>
<evidence type="ECO:0000256" key="3">
    <source>
        <dbReference type="ARBA" id="ARBA00022670"/>
    </source>
</evidence>
<proteinExistence type="inferred from homology"/>
<dbReference type="PROSITE" id="PS00631">
    <property type="entry name" value="CYTOSOL_AP"/>
    <property type="match status" value="1"/>
</dbReference>
<dbReference type="AlphaFoldDB" id="A0A494WDJ6"/>
<comment type="similarity">
    <text evidence="1">Belongs to the peptidase M17 family.</text>
</comment>
<dbReference type="Pfam" id="PF00883">
    <property type="entry name" value="Peptidase_M17"/>
    <property type="match status" value="1"/>
</dbReference>
<evidence type="ECO:0000313" key="8">
    <source>
        <dbReference type="Proteomes" id="UP000279959"/>
    </source>
</evidence>
<evidence type="ECO:0000313" key="7">
    <source>
        <dbReference type="EMBL" id="BBD98802.1"/>
    </source>
</evidence>
<evidence type="ECO:0000256" key="5">
    <source>
        <dbReference type="ARBA" id="ARBA00023211"/>
    </source>
</evidence>
<dbReference type="GO" id="GO:0005737">
    <property type="term" value="C:cytoplasm"/>
    <property type="evidence" value="ECO:0007669"/>
    <property type="project" value="InterPro"/>
</dbReference>
<dbReference type="PANTHER" id="PTHR11963">
    <property type="entry name" value="LEUCINE AMINOPEPTIDASE-RELATED"/>
    <property type="match status" value="1"/>
</dbReference>
<dbReference type="GO" id="GO:0006508">
    <property type="term" value="P:proteolysis"/>
    <property type="evidence" value="ECO:0007669"/>
    <property type="project" value="UniProtKB-KW"/>
</dbReference>
<dbReference type="InterPro" id="IPR011356">
    <property type="entry name" value="Leucine_aapep/pepB"/>
</dbReference>
<keyword evidence="4" id="KW-0378">Hydrolase</keyword>
<dbReference type="Proteomes" id="UP000279959">
    <property type="component" value="Chromosome"/>
</dbReference>
<dbReference type="SUPFAM" id="SSF53187">
    <property type="entry name" value="Zn-dependent exopeptidases"/>
    <property type="match status" value="1"/>
</dbReference>
<keyword evidence="5" id="KW-0464">Manganese</keyword>
<feature type="domain" description="Cytosol aminopeptidase" evidence="6">
    <location>
        <begin position="329"/>
        <end position="336"/>
    </location>
</feature>
<accession>A0A494WDJ6</accession>
<organism evidence="7 8">
    <name type="scientific">Sphingobium amiense</name>
    <dbReference type="NCBI Taxonomy" id="135719"/>
    <lineage>
        <taxon>Bacteria</taxon>
        <taxon>Pseudomonadati</taxon>
        <taxon>Pseudomonadota</taxon>
        <taxon>Alphaproteobacteria</taxon>
        <taxon>Sphingomonadales</taxon>
        <taxon>Sphingomonadaceae</taxon>
        <taxon>Sphingobium</taxon>
    </lineage>
</organism>
<evidence type="ECO:0000256" key="1">
    <source>
        <dbReference type="ARBA" id="ARBA00009528"/>
    </source>
</evidence>